<dbReference type="KEGG" id="pprf:DPRO_2277"/>
<organism evidence="4 5">
    <name type="scientific">Pseudodesulfovibrio profundus</name>
    <dbReference type="NCBI Taxonomy" id="57320"/>
    <lineage>
        <taxon>Bacteria</taxon>
        <taxon>Pseudomonadati</taxon>
        <taxon>Thermodesulfobacteriota</taxon>
        <taxon>Desulfovibrionia</taxon>
        <taxon>Desulfovibrionales</taxon>
        <taxon>Desulfovibrionaceae</taxon>
    </lineage>
</organism>
<feature type="domain" description="FdhE C-terminal" evidence="3">
    <location>
        <begin position="217"/>
        <end position="290"/>
    </location>
</feature>
<feature type="domain" description="FdhE central" evidence="2">
    <location>
        <begin position="180"/>
        <end position="215"/>
    </location>
</feature>
<keyword evidence="5" id="KW-1185">Reference proteome</keyword>
<proteinExistence type="predicted"/>
<dbReference type="Gene3D" id="3.90.1670.10">
    <property type="entry name" value="FdhE-like domain"/>
    <property type="match status" value="1"/>
</dbReference>
<dbReference type="GO" id="GO:0051604">
    <property type="term" value="P:protein maturation"/>
    <property type="evidence" value="ECO:0007669"/>
    <property type="project" value="TreeGrafter"/>
</dbReference>
<dbReference type="PANTHER" id="PTHR37689:SF1">
    <property type="entry name" value="PROTEIN FDHE"/>
    <property type="match status" value="1"/>
</dbReference>
<evidence type="ECO:0000256" key="1">
    <source>
        <dbReference type="ARBA" id="ARBA00022490"/>
    </source>
</evidence>
<dbReference type="InterPro" id="IPR024064">
    <property type="entry name" value="FdhE-like_sf"/>
</dbReference>
<dbReference type="GO" id="GO:0005829">
    <property type="term" value="C:cytosol"/>
    <property type="evidence" value="ECO:0007669"/>
    <property type="project" value="TreeGrafter"/>
</dbReference>
<evidence type="ECO:0000259" key="3">
    <source>
        <dbReference type="Pfam" id="PF24860"/>
    </source>
</evidence>
<reference evidence="5" key="1">
    <citation type="submission" date="2017-09" db="EMBL/GenBank/DDBJ databases">
        <authorList>
            <person name="Regsiter A."/>
            <person name="William W."/>
        </authorList>
    </citation>
    <scope>NUCLEOTIDE SEQUENCE [LARGE SCALE GENOMIC DNA]</scope>
    <source>
        <strain evidence="5">500-1</strain>
    </source>
</reference>
<dbReference type="RefSeq" id="WP_097012092.1">
    <property type="nucleotide sequence ID" value="NZ_LT907975.1"/>
</dbReference>
<keyword evidence="1" id="KW-0963">Cytoplasm</keyword>
<evidence type="ECO:0000313" key="4">
    <source>
        <dbReference type="EMBL" id="SOB59183.1"/>
    </source>
</evidence>
<dbReference type="AlphaFoldDB" id="A0A2C8F9T6"/>
<dbReference type="InterPro" id="IPR056797">
    <property type="entry name" value="FdhE_central"/>
</dbReference>
<dbReference type="GO" id="GO:0008199">
    <property type="term" value="F:ferric iron binding"/>
    <property type="evidence" value="ECO:0007669"/>
    <property type="project" value="TreeGrafter"/>
</dbReference>
<gene>
    <name evidence="4" type="ORF">DPRO_2277</name>
</gene>
<name>A0A2C8F9T6_9BACT</name>
<dbReference type="SUPFAM" id="SSF144020">
    <property type="entry name" value="FdhE-like"/>
    <property type="match status" value="1"/>
</dbReference>
<dbReference type="EMBL" id="LT907975">
    <property type="protein sequence ID" value="SOB59183.1"/>
    <property type="molecule type" value="Genomic_DNA"/>
</dbReference>
<protein>
    <submittedName>
        <fullName evidence="4">Formate dehydrogenase accessory protein</fullName>
    </submittedName>
</protein>
<accession>A0A2C8F9T6</accession>
<dbReference type="OrthoDB" id="9811074at2"/>
<evidence type="ECO:0000259" key="2">
    <source>
        <dbReference type="Pfam" id="PF24859"/>
    </source>
</evidence>
<dbReference type="Pfam" id="PF24859">
    <property type="entry name" value="FdhE_central"/>
    <property type="match status" value="1"/>
</dbReference>
<dbReference type="InterPro" id="IPR006452">
    <property type="entry name" value="Formate_DH_accessory"/>
</dbReference>
<sequence>MEFNIEQAERQLDLKLSQLRSKSYISEELIDLLDKVAHLQLEARVDSEVTIPQDQDMASPEEIIQGVSLVAREEFPFDAKQAETLLGKLIELLKESGGPMGEAGEAVQQALDSGDLTAQDLFRKFLDDDTTFFGSWAERTPDAPKAVAFLALASLSPSIETAAQILAGKLPETGVHAVGTCPICGSLPLISSLKEKEGFRHATCSFCRHEYRIKRIACPVCGEEEQKKLTFFTVDEEPGFRVDVCESCKTYIKTIDFRDLDRIAVPVLDDLDSLALDYVAAGQGYRRATLSAWGF</sequence>
<dbReference type="CDD" id="cd16341">
    <property type="entry name" value="FdhE"/>
    <property type="match status" value="1"/>
</dbReference>
<dbReference type="PANTHER" id="PTHR37689">
    <property type="entry name" value="PROTEIN FDHE"/>
    <property type="match status" value="1"/>
</dbReference>
<dbReference type="Pfam" id="PF24860">
    <property type="entry name" value="FdhE_C"/>
    <property type="match status" value="1"/>
</dbReference>
<dbReference type="InterPro" id="IPR056796">
    <property type="entry name" value="FdhE_C"/>
</dbReference>
<evidence type="ECO:0000313" key="5">
    <source>
        <dbReference type="Proteomes" id="UP000219215"/>
    </source>
</evidence>
<dbReference type="Proteomes" id="UP000219215">
    <property type="component" value="Chromosome DPRO"/>
</dbReference>